<sequence>MKIAILYLLVAAISTLALVKSASIPLYLKVSEIVKHAEYSEQGAETKLLDSLEQLQRDLYSSPMRILDPQRRVSNHISPTRMSNIQLARKEAINSINFSRRKRPRKGIPQRAF</sequence>
<dbReference type="InParanoid" id="A0A0D1E175"/>
<gene>
    <name evidence="2" type="ORF">UMAG_02193</name>
</gene>
<accession>A0A0D1E175</accession>
<reference evidence="2 3" key="1">
    <citation type="journal article" date="2006" name="Nature">
        <title>Insights from the genome of the biotrophic fungal plant pathogen Ustilago maydis.</title>
        <authorList>
            <person name="Kamper J."/>
            <person name="Kahmann R."/>
            <person name="Bolker M."/>
            <person name="Ma L.J."/>
            <person name="Brefort T."/>
            <person name="Saville B.J."/>
            <person name="Banuett F."/>
            <person name="Kronstad J.W."/>
            <person name="Gold S.E."/>
            <person name="Muller O."/>
            <person name="Perlin M.H."/>
            <person name="Wosten H.A."/>
            <person name="de Vries R."/>
            <person name="Ruiz-Herrera J."/>
            <person name="Reynaga-Pena C.G."/>
            <person name="Snetselaar K."/>
            <person name="McCann M."/>
            <person name="Perez-Martin J."/>
            <person name="Feldbrugge M."/>
            <person name="Basse C.W."/>
            <person name="Steinberg G."/>
            <person name="Ibeas J.I."/>
            <person name="Holloman W."/>
            <person name="Guzman P."/>
            <person name="Farman M."/>
            <person name="Stajich J.E."/>
            <person name="Sentandreu R."/>
            <person name="Gonzalez-Prieto J.M."/>
            <person name="Kennell J.C."/>
            <person name="Molina L."/>
            <person name="Schirawski J."/>
            <person name="Mendoza-Mendoza A."/>
            <person name="Greilinger D."/>
            <person name="Munch K."/>
            <person name="Rossel N."/>
            <person name="Scherer M."/>
            <person name="Vranes M."/>
            <person name="Ladendorf O."/>
            <person name="Vincon V."/>
            <person name="Fuchs U."/>
            <person name="Sandrock B."/>
            <person name="Meng S."/>
            <person name="Ho E.C."/>
            <person name="Cahill M.J."/>
            <person name="Boyce K.J."/>
            <person name="Klose J."/>
            <person name="Klosterman S.J."/>
            <person name="Deelstra H.J."/>
            <person name="Ortiz-Castellanos L."/>
            <person name="Li W."/>
            <person name="Sanchez-Alonso P."/>
            <person name="Schreier P.H."/>
            <person name="Hauser-Hahn I."/>
            <person name="Vaupel M."/>
            <person name="Koopmann E."/>
            <person name="Friedrich G."/>
            <person name="Voss H."/>
            <person name="Schluter T."/>
            <person name="Margolis J."/>
            <person name="Platt D."/>
            <person name="Swimmer C."/>
            <person name="Gnirke A."/>
            <person name="Chen F."/>
            <person name="Vysotskaia V."/>
            <person name="Mannhaupt G."/>
            <person name="Guldener U."/>
            <person name="Munsterkotter M."/>
            <person name="Haase D."/>
            <person name="Oesterheld M."/>
            <person name="Mewes H.W."/>
            <person name="Mauceli E.W."/>
            <person name="DeCaprio D."/>
            <person name="Wade C.M."/>
            <person name="Butler J."/>
            <person name="Young S."/>
            <person name="Jaffe D.B."/>
            <person name="Calvo S."/>
            <person name="Nusbaum C."/>
            <person name="Galagan J."/>
            <person name="Birren B.W."/>
        </authorList>
    </citation>
    <scope>NUCLEOTIDE SEQUENCE [LARGE SCALE GENOMIC DNA]</scope>
    <source>
        <strain evidence="3">DSM 14603 / FGSC 9021 / UM521</strain>
    </source>
</reference>
<dbReference type="AlphaFoldDB" id="A0A0D1E175"/>
<dbReference type="KEGG" id="uma:UMAG_02193"/>
<evidence type="ECO:0000256" key="1">
    <source>
        <dbReference type="SAM" id="SignalP"/>
    </source>
</evidence>
<keyword evidence="1" id="KW-0732">Signal</keyword>
<organism evidence="2 3">
    <name type="scientific">Mycosarcoma maydis</name>
    <name type="common">Corn smut fungus</name>
    <name type="synonym">Ustilago maydis</name>
    <dbReference type="NCBI Taxonomy" id="5270"/>
    <lineage>
        <taxon>Eukaryota</taxon>
        <taxon>Fungi</taxon>
        <taxon>Dikarya</taxon>
        <taxon>Basidiomycota</taxon>
        <taxon>Ustilaginomycotina</taxon>
        <taxon>Ustilaginomycetes</taxon>
        <taxon>Ustilaginales</taxon>
        <taxon>Ustilaginaceae</taxon>
        <taxon>Mycosarcoma</taxon>
    </lineage>
</organism>
<feature type="chain" id="PRO_5002240602" evidence="1">
    <location>
        <begin position="22"/>
        <end position="113"/>
    </location>
</feature>
<evidence type="ECO:0000313" key="2">
    <source>
        <dbReference type="EMBL" id="KIS69661.1"/>
    </source>
</evidence>
<name>A0A0D1E175_MYCMD</name>
<feature type="signal peptide" evidence="1">
    <location>
        <begin position="1"/>
        <end position="21"/>
    </location>
</feature>
<keyword evidence="3" id="KW-1185">Reference proteome</keyword>
<evidence type="ECO:0000313" key="3">
    <source>
        <dbReference type="Proteomes" id="UP000000561"/>
    </source>
</evidence>
<dbReference type="GeneID" id="23562998"/>
<proteinExistence type="predicted"/>
<dbReference type="EMBL" id="CM003144">
    <property type="protein sequence ID" value="KIS69661.1"/>
    <property type="molecule type" value="Genomic_DNA"/>
</dbReference>
<dbReference type="Proteomes" id="UP000000561">
    <property type="component" value="Chromosome 5"/>
</dbReference>
<dbReference type="VEuPathDB" id="FungiDB:UMAG_02193"/>
<protein>
    <submittedName>
        <fullName evidence="2">Uncharacterized protein</fullName>
    </submittedName>
</protein>
<dbReference type="RefSeq" id="XP_011388539.1">
    <property type="nucleotide sequence ID" value="XM_011390237.1"/>
</dbReference>